<keyword evidence="1 9" id="KW-0963">Cytoplasm</keyword>
<keyword evidence="2 9" id="KW-0566">Pantothenate biosynthesis</keyword>
<dbReference type="HAMAP" id="MF_00446">
    <property type="entry name" value="PanD"/>
    <property type="match status" value="1"/>
</dbReference>
<dbReference type="CDD" id="cd06919">
    <property type="entry name" value="Asp_decarbox"/>
    <property type="match status" value="1"/>
</dbReference>
<gene>
    <name evidence="9" type="primary">panD</name>
    <name evidence="14" type="ORF">AMJ44_01020</name>
</gene>
<feature type="binding site" evidence="9 11">
    <location>
        <position position="57"/>
    </location>
    <ligand>
        <name>substrate</name>
    </ligand>
</feature>
<feature type="chain" id="PRO_5014001090" description="Aspartate 1-decarboxylase alpha chain" evidence="9 13">
    <location>
        <begin position="25"/>
        <end position="118"/>
    </location>
</feature>
<evidence type="ECO:0000256" key="9">
    <source>
        <dbReference type="HAMAP-Rule" id="MF_00446"/>
    </source>
</evidence>
<feature type="active site" description="Schiff-base intermediate with substrate; via pyruvic acid" evidence="9 10">
    <location>
        <position position="25"/>
    </location>
</feature>
<dbReference type="NCBIfam" id="TIGR00223">
    <property type="entry name" value="panD"/>
    <property type="match status" value="1"/>
</dbReference>
<keyword evidence="8 9" id="KW-0670">Pyruvate</keyword>
<keyword evidence="6 9" id="KW-0456">Lyase</keyword>
<dbReference type="GO" id="GO:0005829">
    <property type="term" value="C:cytosol"/>
    <property type="evidence" value="ECO:0007669"/>
    <property type="project" value="TreeGrafter"/>
</dbReference>
<dbReference type="InterPro" id="IPR003190">
    <property type="entry name" value="Asp_decarbox"/>
</dbReference>
<comment type="function">
    <text evidence="9">Catalyzes the pyruvoyl-dependent decarboxylation of aspartate to produce beta-alanine.</text>
</comment>
<dbReference type="Proteomes" id="UP000051861">
    <property type="component" value="Unassembled WGS sequence"/>
</dbReference>
<keyword evidence="4 9" id="KW-0068">Autocatalytic cleavage</keyword>
<evidence type="ECO:0000256" key="5">
    <source>
        <dbReference type="ARBA" id="ARBA00023145"/>
    </source>
</evidence>
<dbReference type="EMBL" id="LIZX01000009">
    <property type="protein sequence ID" value="KPJ70043.1"/>
    <property type="molecule type" value="Genomic_DNA"/>
</dbReference>
<comment type="cofactor">
    <cofactor evidence="9 10">
        <name>pyruvate</name>
        <dbReference type="ChEBI" id="CHEBI:15361"/>
    </cofactor>
    <text evidence="9 10">Binds 1 pyruvoyl group covalently per subunit.</text>
</comment>
<organism evidence="14 15">
    <name type="scientific">candidate division WOR-1 bacterium DG_54_3</name>
    <dbReference type="NCBI Taxonomy" id="1703775"/>
    <lineage>
        <taxon>Bacteria</taxon>
        <taxon>Bacillati</taxon>
        <taxon>Saganbacteria</taxon>
    </lineage>
</organism>
<dbReference type="AlphaFoldDB" id="A0A0S7Y6P3"/>
<comment type="similarity">
    <text evidence="9">Belongs to the PanD family.</text>
</comment>
<keyword evidence="3 9" id="KW-0210">Decarboxylase</keyword>
<evidence type="ECO:0000256" key="2">
    <source>
        <dbReference type="ARBA" id="ARBA00022655"/>
    </source>
</evidence>
<sequence>MNRLILKTKIHRATVTETNIDYDGSLALDESLMKAVDLVPFEQVHVYNISNGERFITYIIKGHKDSGVVGVNGAAAHKASVGDKLIIAAYCIMDDEEISFFIPKIILLDDKNNIESLK</sequence>
<evidence type="ECO:0000256" key="10">
    <source>
        <dbReference type="PIRSR" id="PIRSR006246-1"/>
    </source>
</evidence>
<evidence type="ECO:0000256" key="6">
    <source>
        <dbReference type="ARBA" id="ARBA00023239"/>
    </source>
</evidence>
<comment type="subcellular location">
    <subcellularLocation>
        <location evidence="9">Cytoplasm</location>
    </subcellularLocation>
</comment>
<keyword evidence="5 9" id="KW-0865">Zymogen</keyword>
<dbReference type="UniPathway" id="UPA00028">
    <property type="reaction ID" value="UER00002"/>
</dbReference>
<feature type="modified residue" description="Pyruvic acid (Ser)" evidence="9 12">
    <location>
        <position position="25"/>
    </location>
</feature>
<dbReference type="Gene3D" id="2.40.40.20">
    <property type="match status" value="1"/>
</dbReference>
<dbReference type="PIRSF" id="PIRSF006246">
    <property type="entry name" value="Asp_decarbox"/>
    <property type="match status" value="1"/>
</dbReference>
<dbReference type="Pfam" id="PF02261">
    <property type="entry name" value="Asp_decarbox"/>
    <property type="match status" value="1"/>
</dbReference>
<evidence type="ECO:0000256" key="7">
    <source>
        <dbReference type="ARBA" id="ARBA00023270"/>
    </source>
</evidence>
<dbReference type="GO" id="GO:0015940">
    <property type="term" value="P:pantothenate biosynthetic process"/>
    <property type="evidence" value="ECO:0007669"/>
    <property type="project" value="UniProtKB-UniRule"/>
</dbReference>
<evidence type="ECO:0000256" key="4">
    <source>
        <dbReference type="ARBA" id="ARBA00022813"/>
    </source>
</evidence>
<comment type="subunit">
    <text evidence="9">Heterooctamer of four alpha and four beta subunits.</text>
</comment>
<evidence type="ECO:0000256" key="13">
    <source>
        <dbReference type="PIRSR" id="PIRSR006246-5"/>
    </source>
</evidence>
<dbReference type="PANTHER" id="PTHR21012">
    <property type="entry name" value="ASPARTATE 1-DECARBOXYLASE"/>
    <property type="match status" value="1"/>
</dbReference>
<dbReference type="SUPFAM" id="SSF50692">
    <property type="entry name" value="ADC-like"/>
    <property type="match status" value="1"/>
</dbReference>
<evidence type="ECO:0000256" key="11">
    <source>
        <dbReference type="PIRSR" id="PIRSR006246-2"/>
    </source>
</evidence>
<protein>
    <recommendedName>
        <fullName evidence="9">Aspartate 1-decarboxylase</fullName>
        <ecNumber evidence="9">4.1.1.11</ecNumber>
    </recommendedName>
    <alternativeName>
        <fullName evidence="9">Aspartate alpha-decarboxylase</fullName>
    </alternativeName>
    <component>
        <recommendedName>
            <fullName evidence="9">Aspartate 1-decarboxylase beta chain</fullName>
        </recommendedName>
    </component>
    <component>
        <recommendedName>
            <fullName evidence="9">Aspartate 1-decarboxylase alpha chain</fullName>
        </recommendedName>
    </component>
</protein>
<evidence type="ECO:0000256" key="1">
    <source>
        <dbReference type="ARBA" id="ARBA00022490"/>
    </source>
</evidence>
<comment type="PTM">
    <text evidence="9 12">Is synthesized initially as an inactive proenzyme, which is activated by self-cleavage at a specific serine bond to produce a beta-subunit with a hydroxyl group at its C-terminus and an alpha-subunit with a pyruvoyl group at its N-terminus.</text>
</comment>
<dbReference type="GO" id="GO:0004068">
    <property type="term" value="F:aspartate 1-decarboxylase activity"/>
    <property type="evidence" value="ECO:0007669"/>
    <property type="project" value="UniProtKB-UniRule"/>
</dbReference>
<dbReference type="EC" id="4.1.1.11" evidence="9"/>
<dbReference type="InterPro" id="IPR009010">
    <property type="entry name" value="Asp_de-COase-like_dom_sf"/>
</dbReference>
<accession>A0A0S7Y6P3</accession>
<feature type="active site" description="Proton donor" evidence="9 10">
    <location>
        <position position="58"/>
    </location>
</feature>
<feature type="binding site" evidence="9 11">
    <location>
        <begin position="73"/>
        <end position="75"/>
    </location>
    <ligand>
        <name>substrate</name>
    </ligand>
</feature>
<name>A0A0S7Y6P3_UNCSA</name>
<evidence type="ECO:0000313" key="15">
    <source>
        <dbReference type="Proteomes" id="UP000051861"/>
    </source>
</evidence>
<dbReference type="PANTHER" id="PTHR21012:SF0">
    <property type="entry name" value="ASPARTATE 1-DECARBOXYLASE"/>
    <property type="match status" value="1"/>
</dbReference>
<dbReference type="GO" id="GO:0006523">
    <property type="term" value="P:alanine biosynthetic process"/>
    <property type="evidence" value="ECO:0007669"/>
    <property type="project" value="InterPro"/>
</dbReference>
<comment type="caution">
    <text evidence="14">The sequence shown here is derived from an EMBL/GenBank/DDBJ whole genome shotgun (WGS) entry which is preliminary data.</text>
</comment>
<evidence type="ECO:0000256" key="8">
    <source>
        <dbReference type="ARBA" id="ARBA00023317"/>
    </source>
</evidence>
<comment type="pathway">
    <text evidence="9">Cofactor biosynthesis; (R)-pantothenate biosynthesis; beta-alanine from L-aspartate: step 1/1.</text>
</comment>
<keyword evidence="7 9" id="KW-0704">Schiff base</keyword>
<evidence type="ECO:0000256" key="12">
    <source>
        <dbReference type="PIRSR" id="PIRSR006246-3"/>
    </source>
</evidence>
<dbReference type="PATRIC" id="fig|1703775.3.peg.289"/>
<comment type="catalytic activity">
    <reaction evidence="9">
        <text>L-aspartate + H(+) = beta-alanine + CO2</text>
        <dbReference type="Rhea" id="RHEA:19497"/>
        <dbReference type="ChEBI" id="CHEBI:15378"/>
        <dbReference type="ChEBI" id="CHEBI:16526"/>
        <dbReference type="ChEBI" id="CHEBI:29991"/>
        <dbReference type="ChEBI" id="CHEBI:57966"/>
        <dbReference type="EC" id="4.1.1.11"/>
    </reaction>
</comment>
<feature type="chain" id="PRO_5014001092" description="Aspartate 1-decarboxylase beta chain" evidence="9 13">
    <location>
        <begin position="1"/>
        <end position="24"/>
    </location>
</feature>
<evidence type="ECO:0000313" key="14">
    <source>
        <dbReference type="EMBL" id="KPJ70043.1"/>
    </source>
</evidence>
<evidence type="ECO:0000256" key="3">
    <source>
        <dbReference type="ARBA" id="ARBA00022793"/>
    </source>
</evidence>
<proteinExistence type="inferred from homology"/>
<reference evidence="14 15" key="1">
    <citation type="journal article" date="2015" name="Microbiome">
        <title>Genomic resolution of linkages in carbon, nitrogen, and sulfur cycling among widespread estuary sediment bacteria.</title>
        <authorList>
            <person name="Baker B.J."/>
            <person name="Lazar C.S."/>
            <person name="Teske A.P."/>
            <person name="Dick G.J."/>
        </authorList>
    </citation>
    <scope>NUCLEOTIDE SEQUENCE [LARGE SCALE GENOMIC DNA]</scope>
    <source>
        <strain evidence="14">DG_54_3</strain>
    </source>
</reference>